<gene>
    <name evidence="2" type="ORF">PHYEVI_LOCUS1159</name>
</gene>
<accession>A0A9N9XI17</accession>
<organism evidence="2 3">
    <name type="scientific">Phyllotreta striolata</name>
    <name type="common">Striped flea beetle</name>
    <name type="synonym">Crioceris striolata</name>
    <dbReference type="NCBI Taxonomy" id="444603"/>
    <lineage>
        <taxon>Eukaryota</taxon>
        <taxon>Metazoa</taxon>
        <taxon>Ecdysozoa</taxon>
        <taxon>Arthropoda</taxon>
        <taxon>Hexapoda</taxon>
        <taxon>Insecta</taxon>
        <taxon>Pterygota</taxon>
        <taxon>Neoptera</taxon>
        <taxon>Endopterygota</taxon>
        <taxon>Coleoptera</taxon>
        <taxon>Polyphaga</taxon>
        <taxon>Cucujiformia</taxon>
        <taxon>Chrysomeloidea</taxon>
        <taxon>Chrysomelidae</taxon>
        <taxon>Galerucinae</taxon>
        <taxon>Alticini</taxon>
        <taxon>Phyllotreta</taxon>
    </lineage>
</organism>
<feature type="compositionally biased region" description="Basic and acidic residues" evidence="1">
    <location>
        <begin position="21"/>
        <end position="85"/>
    </location>
</feature>
<dbReference type="EMBL" id="OU900094">
    <property type="protein sequence ID" value="CAG9854699.1"/>
    <property type="molecule type" value="Genomic_DNA"/>
</dbReference>
<keyword evidence="3" id="KW-1185">Reference proteome</keyword>
<name>A0A9N9XI17_PHYSR</name>
<evidence type="ECO:0000256" key="1">
    <source>
        <dbReference type="SAM" id="MobiDB-lite"/>
    </source>
</evidence>
<protein>
    <submittedName>
        <fullName evidence="2">Uncharacterized protein</fullName>
    </submittedName>
</protein>
<evidence type="ECO:0000313" key="3">
    <source>
        <dbReference type="Proteomes" id="UP001153712"/>
    </source>
</evidence>
<feature type="region of interest" description="Disordered" evidence="1">
    <location>
        <begin position="1"/>
        <end position="85"/>
    </location>
</feature>
<dbReference type="AlphaFoldDB" id="A0A9N9XI17"/>
<evidence type="ECO:0000313" key="2">
    <source>
        <dbReference type="EMBL" id="CAG9854699.1"/>
    </source>
</evidence>
<dbReference type="Proteomes" id="UP001153712">
    <property type="component" value="Chromosome 1"/>
</dbReference>
<reference evidence="2" key="1">
    <citation type="submission" date="2022-01" db="EMBL/GenBank/DDBJ databases">
        <authorList>
            <person name="King R."/>
        </authorList>
    </citation>
    <scope>NUCLEOTIDE SEQUENCE</scope>
</reference>
<sequence length="85" mass="9784">MVMTIRKGICVAPPIQQQGRNRKEEEGKGRQRKAEEGRGRQRKAEEGRGRQRKGEEGRGRLKKEVGRGKKLELVESSEQKEFPIK</sequence>
<proteinExistence type="predicted"/>